<feature type="domain" description="PHD-type" evidence="15">
    <location>
        <begin position="104"/>
        <end position="242"/>
    </location>
</feature>
<keyword evidence="10" id="KW-0238">DNA-binding</keyword>
<sequence length="597" mass="66642">MEDLQTATLLNGIEEIDDPLDLMESQMDYNDDEDDDFNPLLFCPEVSMAVDENPVITNSGPVPNDGNSSPLPYEPVFSTYVDELVVVSFNLTAEEQELRKRLYGPTNPVQISKIHCTACNVHLGSALEGQSNRFVHPLLKVLICKECYHFYTSGEFEKDEDGSELYCRWCGQGGQVLCCSKCEFVFCKRCIRTNFGRKKMFEIRDSDSWDCFRCVPSQIITQRIACYEFFEYVRREMARASSVNNSEIWSKDHSRCCSSKRRAMENGEEVKRPKKKKGDVDPDYNPILEKPIVVPSPQPSLSSTMHTSTPIKAQFSTANKGIVPPKSVQILPRFNKPKDNDIEFVRHIPAPQVGINPVRPGGSVTGYRTMLPPHMRPILQSSTLVRINSQPLPPLLSTGARVLNNSSQARSISSSNMMKHEWFEKTVRAAARVNSHLSYTLTQLNKAQSQAASVEELAVVHNKLQEILSSSINSLIQIRKNLRTEFIAGIKTVRLPSKKVESFANDDDVIFVSAPSTMPAPSTSQVKSVQNVPDPIIIIDNSKKLTTAVNSSSTKPAESTIEKPKSYLKVKSVSELQNVPSECITIPDDTPAPPPPQ</sequence>
<keyword evidence="12" id="KW-0539">Nucleus</keyword>
<dbReference type="Proteomes" id="UP000292052">
    <property type="component" value="Unassembled WGS sequence"/>
</dbReference>
<evidence type="ECO:0000256" key="12">
    <source>
        <dbReference type="ARBA" id="ARBA00023242"/>
    </source>
</evidence>
<evidence type="ECO:0000256" key="3">
    <source>
        <dbReference type="ARBA" id="ARBA00022723"/>
    </source>
</evidence>
<evidence type="ECO:0000256" key="8">
    <source>
        <dbReference type="ARBA" id="ARBA00022833"/>
    </source>
</evidence>
<keyword evidence="3" id="KW-0479">Metal-binding</keyword>
<keyword evidence="17" id="KW-1185">Reference proteome</keyword>
<evidence type="ECO:0000256" key="13">
    <source>
        <dbReference type="ARBA" id="ARBA00047995"/>
    </source>
</evidence>
<keyword evidence="6" id="KW-0863">Zinc-finger</keyword>
<protein>
    <recommendedName>
        <fullName evidence="15">PHD-type domain-containing protein</fullName>
    </recommendedName>
</protein>
<dbReference type="PANTHER" id="PTHR46357:SF1">
    <property type="entry name" value="TRANSCRIPTIONAL REGULATOR ATRX"/>
    <property type="match status" value="1"/>
</dbReference>
<feature type="non-terminal residue" evidence="16">
    <location>
        <position position="597"/>
    </location>
</feature>
<dbReference type="GO" id="GO:0005634">
    <property type="term" value="C:nucleus"/>
    <property type="evidence" value="ECO:0007669"/>
    <property type="project" value="UniProtKB-SubCell"/>
</dbReference>
<dbReference type="GO" id="GO:0003678">
    <property type="term" value="F:DNA helicase activity"/>
    <property type="evidence" value="ECO:0007669"/>
    <property type="project" value="UniProtKB-EC"/>
</dbReference>
<evidence type="ECO:0000256" key="11">
    <source>
        <dbReference type="ARBA" id="ARBA00023204"/>
    </source>
</evidence>
<dbReference type="GO" id="GO:0010468">
    <property type="term" value="P:regulation of gene expression"/>
    <property type="evidence" value="ECO:0007669"/>
    <property type="project" value="UniProtKB-ARBA"/>
</dbReference>
<dbReference type="Pfam" id="PF17981">
    <property type="entry name" value="ADD_ATRX"/>
    <property type="match status" value="1"/>
</dbReference>
<dbReference type="GO" id="GO:0031297">
    <property type="term" value="P:replication fork processing"/>
    <property type="evidence" value="ECO:0007669"/>
    <property type="project" value="TreeGrafter"/>
</dbReference>
<feature type="region of interest" description="Disordered" evidence="14">
    <location>
        <begin position="262"/>
        <end position="282"/>
    </location>
</feature>
<dbReference type="InterPro" id="IPR011011">
    <property type="entry name" value="Znf_FYVE_PHD"/>
</dbReference>
<keyword evidence="8" id="KW-0862">Zinc</keyword>
<evidence type="ECO:0000256" key="4">
    <source>
        <dbReference type="ARBA" id="ARBA00022741"/>
    </source>
</evidence>
<comment type="caution">
    <text evidence="16">The sequence shown here is derived from an EMBL/GenBank/DDBJ whole genome shotgun (WGS) entry which is preliminary data.</text>
</comment>
<evidence type="ECO:0000256" key="2">
    <source>
        <dbReference type="ARBA" id="ARBA00007025"/>
    </source>
</evidence>
<dbReference type="SUPFAM" id="SSF57903">
    <property type="entry name" value="FYVE/PHD zinc finger"/>
    <property type="match status" value="1"/>
</dbReference>
<dbReference type="EMBL" id="QDEB01127800">
    <property type="protein sequence ID" value="RZB39488.1"/>
    <property type="molecule type" value="Genomic_DNA"/>
</dbReference>
<keyword evidence="4" id="KW-0547">Nucleotide-binding</keyword>
<keyword evidence="11" id="KW-0234">DNA repair</keyword>
<proteinExistence type="inferred from homology"/>
<dbReference type="AlphaFoldDB" id="A0A482V8F2"/>
<evidence type="ECO:0000313" key="17">
    <source>
        <dbReference type="Proteomes" id="UP000292052"/>
    </source>
</evidence>
<dbReference type="STRING" id="1661398.A0A482V8F2"/>
<evidence type="ECO:0000313" key="16">
    <source>
        <dbReference type="EMBL" id="RZB39488.1"/>
    </source>
</evidence>
<evidence type="ECO:0000256" key="10">
    <source>
        <dbReference type="ARBA" id="ARBA00023125"/>
    </source>
</evidence>
<dbReference type="InterPro" id="IPR052131">
    <property type="entry name" value="ATRX_domain-containing"/>
</dbReference>
<dbReference type="GO" id="GO:0006281">
    <property type="term" value="P:DNA repair"/>
    <property type="evidence" value="ECO:0007669"/>
    <property type="project" value="UniProtKB-KW"/>
</dbReference>
<dbReference type="CDD" id="cd11726">
    <property type="entry name" value="ADDz_ATRX"/>
    <property type="match status" value="1"/>
</dbReference>
<dbReference type="GO" id="GO:0006338">
    <property type="term" value="P:chromatin remodeling"/>
    <property type="evidence" value="ECO:0007669"/>
    <property type="project" value="TreeGrafter"/>
</dbReference>
<gene>
    <name evidence="16" type="ORF">BDFB_002093</name>
</gene>
<evidence type="ECO:0000256" key="6">
    <source>
        <dbReference type="ARBA" id="ARBA00022771"/>
    </source>
</evidence>
<keyword evidence="9" id="KW-0067">ATP-binding</keyword>
<name>A0A482V8F2_ASBVE</name>
<dbReference type="PANTHER" id="PTHR46357">
    <property type="entry name" value="TRANSCRIPTIONAL REGULATOR ATRX"/>
    <property type="match status" value="1"/>
</dbReference>
<dbReference type="GO" id="GO:0008270">
    <property type="term" value="F:zinc ion binding"/>
    <property type="evidence" value="ECO:0007669"/>
    <property type="project" value="UniProtKB-KW"/>
</dbReference>
<dbReference type="Gene3D" id="3.30.40.10">
    <property type="entry name" value="Zinc/RING finger domain, C3HC4 (zinc finger)"/>
    <property type="match status" value="1"/>
</dbReference>
<accession>A0A482V8F2</accession>
<dbReference type="InterPro" id="IPR041430">
    <property type="entry name" value="ADD_ATRX"/>
</dbReference>
<dbReference type="InterPro" id="IPR025766">
    <property type="entry name" value="ADD"/>
</dbReference>
<feature type="compositionally biased region" description="Basic and acidic residues" evidence="14">
    <location>
        <begin position="262"/>
        <end position="271"/>
    </location>
</feature>
<dbReference type="OrthoDB" id="6286493at2759"/>
<organism evidence="16 17">
    <name type="scientific">Asbolus verrucosus</name>
    <name type="common">Desert ironclad beetle</name>
    <dbReference type="NCBI Taxonomy" id="1661398"/>
    <lineage>
        <taxon>Eukaryota</taxon>
        <taxon>Metazoa</taxon>
        <taxon>Ecdysozoa</taxon>
        <taxon>Arthropoda</taxon>
        <taxon>Hexapoda</taxon>
        <taxon>Insecta</taxon>
        <taxon>Pterygota</taxon>
        <taxon>Neoptera</taxon>
        <taxon>Endopterygota</taxon>
        <taxon>Coleoptera</taxon>
        <taxon>Polyphaga</taxon>
        <taxon>Cucujiformia</taxon>
        <taxon>Tenebrionidae</taxon>
        <taxon>Pimeliinae</taxon>
        <taxon>Asbolus</taxon>
    </lineage>
</organism>
<dbReference type="InterPro" id="IPR013083">
    <property type="entry name" value="Znf_RING/FYVE/PHD"/>
</dbReference>
<comment type="subcellular location">
    <subcellularLocation>
        <location evidence="1">Nucleus</location>
    </subcellularLocation>
</comment>
<evidence type="ECO:0000256" key="1">
    <source>
        <dbReference type="ARBA" id="ARBA00004123"/>
    </source>
</evidence>
<evidence type="ECO:0000256" key="9">
    <source>
        <dbReference type="ARBA" id="ARBA00022840"/>
    </source>
</evidence>
<evidence type="ECO:0000259" key="15">
    <source>
        <dbReference type="PROSITE" id="PS51533"/>
    </source>
</evidence>
<comment type="similarity">
    <text evidence="2">Belongs to the SNF2/RAD54 helicase family.</text>
</comment>
<evidence type="ECO:0000256" key="7">
    <source>
        <dbReference type="ARBA" id="ARBA00022801"/>
    </source>
</evidence>
<keyword evidence="7" id="KW-0378">Hydrolase</keyword>
<feature type="region of interest" description="Disordered" evidence="14">
    <location>
        <begin position="287"/>
        <end position="306"/>
    </location>
</feature>
<reference evidence="16 17" key="1">
    <citation type="submission" date="2017-03" db="EMBL/GenBank/DDBJ databases">
        <title>Genome of the blue death feigning beetle - Asbolus verrucosus.</title>
        <authorList>
            <person name="Rider S.D."/>
        </authorList>
    </citation>
    <scope>NUCLEOTIDE SEQUENCE [LARGE SCALE GENOMIC DNA]</scope>
    <source>
        <strain evidence="16">Butters</strain>
        <tissue evidence="16">Head and leg muscle</tissue>
    </source>
</reference>
<dbReference type="GO" id="GO:0005721">
    <property type="term" value="C:pericentric heterochromatin"/>
    <property type="evidence" value="ECO:0007669"/>
    <property type="project" value="TreeGrafter"/>
</dbReference>
<evidence type="ECO:0000256" key="14">
    <source>
        <dbReference type="SAM" id="MobiDB-lite"/>
    </source>
</evidence>
<keyword evidence="5" id="KW-0227">DNA damage</keyword>
<dbReference type="GO" id="GO:0005524">
    <property type="term" value="F:ATP binding"/>
    <property type="evidence" value="ECO:0007669"/>
    <property type="project" value="UniProtKB-KW"/>
</dbReference>
<evidence type="ECO:0000256" key="5">
    <source>
        <dbReference type="ARBA" id="ARBA00022763"/>
    </source>
</evidence>
<dbReference type="GO" id="GO:0031490">
    <property type="term" value="F:chromatin DNA binding"/>
    <property type="evidence" value="ECO:0007669"/>
    <property type="project" value="TreeGrafter"/>
</dbReference>
<dbReference type="PROSITE" id="PS51533">
    <property type="entry name" value="ADD"/>
    <property type="match status" value="1"/>
</dbReference>
<dbReference type="GO" id="GO:0016787">
    <property type="term" value="F:hydrolase activity"/>
    <property type="evidence" value="ECO:0007669"/>
    <property type="project" value="UniProtKB-KW"/>
</dbReference>
<comment type="catalytic activity">
    <reaction evidence="13">
        <text>ATP + H2O = ADP + phosphate + H(+)</text>
        <dbReference type="Rhea" id="RHEA:13065"/>
        <dbReference type="ChEBI" id="CHEBI:15377"/>
        <dbReference type="ChEBI" id="CHEBI:15378"/>
        <dbReference type="ChEBI" id="CHEBI:30616"/>
        <dbReference type="ChEBI" id="CHEBI:43474"/>
        <dbReference type="ChEBI" id="CHEBI:456216"/>
        <dbReference type="EC" id="3.6.4.12"/>
    </reaction>
</comment>